<feature type="domain" description="Glycosyltransferase 2-like" evidence="1">
    <location>
        <begin position="16"/>
        <end position="135"/>
    </location>
</feature>
<dbReference type="Proteomes" id="UP000218606">
    <property type="component" value="Plasmid pP13_a"/>
</dbReference>
<evidence type="ECO:0000313" key="2">
    <source>
        <dbReference type="EMBL" id="ATG45373.1"/>
    </source>
</evidence>
<reference evidence="2 3" key="1">
    <citation type="journal article" date="2017" name="Front. Microbiol.">
        <title>Phaeobacter piscinae sp. nov., a species of the Roseobacter group and potential aquaculture probiont.</title>
        <authorList>
            <person name="Sonnenschein E.C."/>
            <person name="Phippen C.B.W."/>
            <person name="Nielsen K.F."/>
            <person name="Mateiu R.V."/>
            <person name="Melchiorsen J."/>
            <person name="Gram L."/>
            <person name="Overmann J."/>
            <person name="Freese H.M."/>
        </authorList>
    </citation>
    <scope>NUCLEOTIDE SEQUENCE [LARGE SCALE GENOMIC DNA]</scope>
    <source>
        <strain evidence="2 3">P13</strain>
    </source>
</reference>
<dbReference type="Pfam" id="PF00535">
    <property type="entry name" value="Glycos_transf_2"/>
    <property type="match status" value="1"/>
</dbReference>
<evidence type="ECO:0000259" key="1">
    <source>
        <dbReference type="Pfam" id="PF00535"/>
    </source>
</evidence>
<dbReference type="SUPFAM" id="SSF53448">
    <property type="entry name" value="Nucleotide-diphospho-sugar transferases"/>
    <property type="match status" value="1"/>
</dbReference>
<evidence type="ECO:0000313" key="3">
    <source>
        <dbReference type="Proteomes" id="UP000218606"/>
    </source>
</evidence>
<accession>A0AAN1GUF6</accession>
<dbReference type="Gene3D" id="3.90.550.10">
    <property type="entry name" value="Spore Coat Polysaccharide Biosynthesis Protein SpsA, Chain A"/>
    <property type="match status" value="1"/>
</dbReference>
<dbReference type="InterPro" id="IPR029044">
    <property type="entry name" value="Nucleotide-diphossugar_trans"/>
</dbReference>
<name>A0AAN1GUF6_9RHOB</name>
<gene>
    <name evidence="2" type="ORF">PhaeoP13_03490</name>
</gene>
<organism evidence="2 3">
    <name type="scientific">Phaeobacter piscinae</name>
    <dbReference type="NCBI Taxonomy" id="1580596"/>
    <lineage>
        <taxon>Bacteria</taxon>
        <taxon>Pseudomonadati</taxon>
        <taxon>Pseudomonadota</taxon>
        <taxon>Alphaproteobacteria</taxon>
        <taxon>Rhodobacterales</taxon>
        <taxon>Roseobacteraceae</taxon>
        <taxon>Phaeobacter</taxon>
    </lineage>
</organism>
<dbReference type="AlphaFoldDB" id="A0AAN1GUF6"/>
<dbReference type="InterPro" id="IPR050834">
    <property type="entry name" value="Glycosyltransf_2"/>
</dbReference>
<dbReference type="EMBL" id="CP010768">
    <property type="protein sequence ID" value="ATG45373.1"/>
    <property type="molecule type" value="Genomic_DNA"/>
</dbReference>
<proteinExistence type="predicted"/>
<dbReference type="InterPro" id="IPR001173">
    <property type="entry name" value="Glyco_trans_2-like"/>
</dbReference>
<dbReference type="PANTHER" id="PTHR43685:SF2">
    <property type="entry name" value="GLYCOSYLTRANSFERASE 2-LIKE DOMAIN-CONTAINING PROTEIN"/>
    <property type="match status" value="1"/>
</dbReference>
<geneLocation type="plasmid" evidence="3">
    <name>pp13_a</name>
</geneLocation>
<keyword evidence="2" id="KW-0614">Plasmid</keyword>
<sequence>MGRLMQEPAGQGRLISIIMANHQGARYLRAALASVLAQTHDDWELIVADDGSSDGSVEILQDAAAQDDRVRVLLWETSSGPAAARNRALAAARGAWVAICDSDDIMHPDRLRRLLLAAEGLGADAVADDMIHFATEPMAAPRSVFGSEQQGLPRQIGPADMLRVPEPGEAGAQLGYIKPLIRCEALGALRYDETLTIGEDQDLYLRLLLQGARLWLLPEALYLYRRHPQSLSHRSSRAHVEASLVALDGLSDRLNFDQHTEITIILNHRRRVLQRRLSFETLAEDLRQRRLVSAAAQLLRDPSLVSQLARVAFAKARSPKPGQEAERAFDASAEVVHLIGPDGADTALMGEAAGTRVAVPAPDEDGCHSAVWADLCHRASRGALTLTYDDAAGLSAAWRVPAAVHIRARSPVVSDLPVPKGQRDG</sequence>
<dbReference type="PANTHER" id="PTHR43685">
    <property type="entry name" value="GLYCOSYLTRANSFERASE"/>
    <property type="match status" value="1"/>
</dbReference>
<protein>
    <submittedName>
        <fullName evidence="2">Glycosyltransferase involved in cell wall biogenesis</fullName>
    </submittedName>
</protein>